<organism evidence="2">
    <name type="scientific">Tanacetum cinerariifolium</name>
    <name type="common">Dalmatian daisy</name>
    <name type="synonym">Chrysanthemum cinerariifolium</name>
    <dbReference type="NCBI Taxonomy" id="118510"/>
    <lineage>
        <taxon>Eukaryota</taxon>
        <taxon>Viridiplantae</taxon>
        <taxon>Streptophyta</taxon>
        <taxon>Embryophyta</taxon>
        <taxon>Tracheophyta</taxon>
        <taxon>Spermatophyta</taxon>
        <taxon>Magnoliopsida</taxon>
        <taxon>eudicotyledons</taxon>
        <taxon>Gunneridae</taxon>
        <taxon>Pentapetalae</taxon>
        <taxon>asterids</taxon>
        <taxon>campanulids</taxon>
        <taxon>Asterales</taxon>
        <taxon>Asteraceae</taxon>
        <taxon>Asteroideae</taxon>
        <taxon>Anthemideae</taxon>
        <taxon>Anthemidinae</taxon>
        <taxon>Tanacetum</taxon>
    </lineage>
</organism>
<reference evidence="2" key="1">
    <citation type="journal article" date="2019" name="Sci. Rep.">
        <title>Draft genome of Tanacetum cinerariifolium, the natural source of mosquito coil.</title>
        <authorList>
            <person name="Yamashiro T."/>
            <person name="Shiraishi A."/>
            <person name="Satake H."/>
            <person name="Nakayama K."/>
        </authorList>
    </citation>
    <scope>NUCLEOTIDE SEQUENCE</scope>
</reference>
<dbReference type="EMBL" id="BKCJ010003056">
    <property type="protein sequence ID" value="GEU52707.1"/>
    <property type="molecule type" value="Genomic_DNA"/>
</dbReference>
<dbReference type="AlphaFoldDB" id="A0A6L2KVU6"/>
<gene>
    <name evidence="2" type="ORF">Tci_024685</name>
</gene>
<evidence type="ECO:0000256" key="1">
    <source>
        <dbReference type="SAM" id="Coils"/>
    </source>
</evidence>
<protein>
    <submittedName>
        <fullName evidence="2">Uncharacterized protein</fullName>
    </submittedName>
</protein>
<evidence type="ECO:0000313" key="2">
    <source>
        <dbReference type="EMBL" id="GEU52707.1"/>
    </source>
</evidence>
<name>A0A6L2KVU6_TANCI</name>
<proteinExistence type="predicted"/>
<comment type="caution">
    <text evidence="2">The sequence shown here is derived from an EMBL/GenBank/DDBJ whole genome shotgun (WGS) entry which is preliminary data.</text>
</comment>
<sequence length="239" mass="27821">MLLCKQEEAGFQLNAEQADWKDDTDDESKDQELESHYMYMEKLQKVTLDAVDNSGPIFDIKPLQQVQITDNYNVFVIESEHTEQSKFVKDTYPIEQDEHNVIINSLDMSYDRAQADQDDADDLANERDLLVSLIEKLKYEINDSKNRNKCLETSNKALVDKLKGEIEDFKNKNKSLELANNHFKEANNELSKKNELMYKDLKKFQAKLDRRKDVKYASKVEIDCAKAKGDLISYKMESQ</sequence>
<keyword evidence="1" id="KW-0175">Coiled coil</keyword>
<accession>A0A6L2KVU6</accession>
<feature type="coiled-coil region" evidence="1">
    <location>
        <begin position="134"/>
        <end position="207"/>
    </location>
</feature>